<organism evidence="4">
    <name type="scientific">Amphimedon queenslandica</name>
    <name type="common">Sponge</name>
    <dbReference type="NCBI Taxonomy" id="400682"/>
    <lineage>
        <taxon>Eukaryota</taxon>
        <taxon>Metazoa</taxon>
        <taxon>Porifera</taxon>
        <taxon>Demospongiae</taxon>
        <taxon>Heteroscleromorpha</taxon>
        <taxon>Haplosclerida</taxon>
        <taxon>Niphatidae</taxon>
        <taxon>Amphimedon</taxon>
    </lineage>
</organism>
<protein>
    <recommendedName>
        <fullName evidence="3">C3H1-type domain-containing protein</fullName>
    </recommendedName>
</protein>
<keyword evidence="1" id="KW-0479">Metal-binding</keyword>
<evidence type="ECO:0000259" key="3">
    <source>
        <dbReference type="PROSITE" id="PS50103"/>
    </source>
</evidence>
<evidence type="ECO:0000256" key="2">
    <source>
        <dbReference type="SAM" id="MobiDB-lite"/>
    </source>
</evidence>
<feature type="zinc finger region" description="C3H1-type" evidence="1">
    <location>
        <begin position="33"/>
        <end position="59"/>
    </location>
</feature>
<feature type="domain" description="C3H1-type" evidence="3">
    <location>
        <begin position="33"/>
        <end position="59"/>
    </location>
</feature>
<evidence type="ECO:0000256" key="1">
    <source>
        <dbReference type="PROSITE-ProRule" id="PRU00723"/>
    </source>
</evidence>
<name>A0A1X7TIX5_AMPQE</name>
<keyword evidence="1" id="KW-0863">Zinc-finger</keyword>
<dbReference type="AlphaFoldDB" id="A0A1X7TIX5"/>
<dbReference type="PROSITE" id="PS50103">
    <property type="entry name" value="ZF_C3H1"/>
    <property type="match status" value="1"/>
</dbReference>
<evidence type="ECO:0000313" key="4">
    <source>
        <dbReference type="EnsemblMetazoa" id="Aqu2.1.14681_001"/>
    </source>
</evidence>
<reference evidence="4" key="1">
    <citation type="submission" date="2017-05" db="UniProtKB">
        <authorList>
            <consortium name="EnsemblMetazoa"/>
        </authorList>
    </citation>
    <scope>IDENTIFICATION</scope>
</reference>
<proteinExistence type="predicted"/>
<dbReference type="GO" id="GO:0008270">
    <property type="term" value="F:zinc ion binding"/>
    <property type="evidence" value="ECO:0007669"/>
    <property type="project" value="UniProtKB-KW"/>
</dbReference>
<dbReference type="EnsemblMetazoa" id="Aqu2.1.14681_001">
    <property type="protein sequence ID" value="Aqu2.1.14681_001"/>
    <property type="gene ID" value="Aqu2.1.14681"/>
</dbReference>
<feature type="region of interest" description="Disordered" evidence="2">
    <location>
        <begin position="1"/>
        <end position="33"/>
    </location>
</feature>
<dbReference type="InterPro" id="IPR000571">
    <property type="entry name" value="Znf_CCCH"/>
</dbReference>
<dbReference type="InParanoid" id="A0A1X7TIX5"/>
<accession>A0A1X7TIX5</accession>
<sequence>MLGIGQQDGGMCASHLGQKVHPPSSKSTRVHPYPSKQACKKFNNRYCKHIKCKYSHICSFCSSPDHVAPACPKAPPKALESKLDPPSFRGVIQGPLAYLTVSIYS</sequence>
<keyword evidence="1" id="KW-0862">Zinc</keyword>